<gene>
    <name evidence="1" type="ORF">EVEC_LOCUS9065</name>
</gene>
<dbReference type="Proteomes" id="UP000274131">
    <property type="component" value="Unassembled WGS sequence"/>
</dbReference>
<dbReference type="WBParaSite" id="EVEC_0000965501-mRNA-1">
    <property type="protein sequence ID" value="EVEC_0000965501-mRNA-1"/>
    <property type="gene ID" value="EVEC_0000965501"/>
</dbReference>
<evidence type="ECO:0000313" key="3">
    <source>
        <dbReference type="WBParaSite" id="EVEC_0000965501-mRNA-1"/>
    </source>
</evidence>
<name>A0A0N4VFX4_ENTVE</name>
<dbReference type="AlphaFoldDB" id="A0A0N4VFX4"/>
<keyword evidence="2" id="KW-1185">Reference proteome</keyword>
<reference evidence="3" key="1">
    <citation type="submission" date="2017-02" db="UniProtKB">
        <authorList>
            <consortium name="WormBaseParasite"/>
        </authorList>
    </citation>
    <scope>IDENTIFICATION</scope>
</reference>
<protein>
    <submittedName>
        <fullName evidence="3">Laminin IV type A domain-containing protein</fullName>
    </submittedName>
</protein>
<sequence length="102" mass="11456">MCRVVASLRFKAVFGMWKTGNNVLLCDKRKSTAVRTKTRTMLGCGEWMGGDLGIWSIKFAYSLLPDFQSFMNIGVRLEMGAGLDIRGGGEWFVVVDDDQKNR</sequence>
<evidence type="ECO:0000313" key="1">
    <source>
        <dbReference type="EMBL" id="VDD94314.1"/>
    </source>
</evidence>
<accession>A0A0N4VFX4</accession>
<organism evidence="3">
    <name type="scientific">Enterobius vermicularis</name>
    <name type="common">Human pinworm</name>
    <dbReference type="NCBI Taxonomy" id="51028"/>
    <lineage>
        <taxon>Eukaryota</taxon>
        <taxon>Metazoa</taxon>
        <taxon>Ecdysozoa</taxon>
        <taxon>Nematoda</taxon>
        <taxon>Chromadorea</taxon>
        <taxon>Rhabditida</taxon>
        <taxon>Spirurina</taxon>
        <taxon>Oxyuridomorpha</taxon>
        <taxon>Oxyuroidea</taxon>
        <taxon>Oxyuridae</taxon>
        <taxon>Enterobius</taxon>
    </lineage>
</organism>
<reference evidence="1 2" key="2">
    <citation type="submission" date="2018-10" db="EMBL/GenBank/DDBJ databases">
        <authorList>
            <consortium name="Pathogen Informatics"/>
        </authorList>
    </citation>
    <scope>NUCLEOTIDE SEQUENCE [LARGE SCALE GENOMIC DNA]</scope>
</reference>
<evidence type="ECO:0000313" key="2">
    <source>
        <dbReference type="Proteomes" id="UP000274131"/>
    </source>
</evidence>
<dbReference type="EMBL" id="UXUI01009790">
    <property type="protein sequence ID" value="VDD94314.1"/>
    <property type="molecule type" value="Genomic_DNA"/>
</dbReference>
<proteinExistence type="predicted"/>